<dbReference type="InterPro" id="IPR000537">
    <property type="entry name" value="UbiA_prenyltransferase"/>
</dbReference>
<evidence type="ECO:0000256" key="6">
    <source>
        <dbReference type="ARBA" id="ARBA00023136"/>
    </source>
</evidence>
<dbReference type="AlphaFoldDB" id="A0AAD8MNI0"/>
<evidence type="ECO:0000256" key="5">
    <source>
        <dbReference type="ARBA" id="ARBA00022989"/>
    </source>
</evidence>
<reference evidence="8" key="2">
    <citation type="submission" date="2023-05" db="EMBL/GenBank/DDBJ databases">
        <authorList>
            <person name="Schelkunov M.I."/>
        </authorList>
    </citation>
    <scope>NUCLEOTIDE SEQUENCE</scope>
    <source>
        <strain evidence="8">Hsosn_3</strain>
        <tissue evidence="8">Leaf</tissue>
    </source>
</reference>
<feature type="transmembrane region" description="Helical" evidence="7">
    <location>
        <begin position="387"/>
        <end position="408"/>
    </location>
</feature>
<keyword evidence="6 7" id="KW-0472">Membrane</keyword>
<feature type="transmembrane region" description="Helical" evidence="7">
    <location>
        <begin position="315"/>
        <end position="336"/>
    </location>
</feature>
<feature type="transmembrane region" description="Helical" evidence="7">
    <location>
        <begin position="420"/>
        <end position="440"/>
    </location>
</feature>
<dbReference type="PANTHER" id="PTHR43009">
    <property type="entry name" value="HOMOGENTISATE SOLANESYLTRANSFERASE, CHLOROPLASTIC"/>
    <property type="match status" value="1"/>
</dbReference>
<proteinExistence type="inferred from homology"/>
<dbReference type="Proteomes" id="UP001237642">
    <property type="component" value="Unassembled WGS sequence"/>
</dbReference>
<dbReference type="PANTHER" id="PTHR43009:SF7">
    <property type="entry name" value="HOMOGENTISATE GERANYLGERANYLTRANSFERASE, CHLOROPLASTIC"/>
    <property type="match status" value="1"/>
</dbReference>
<dbReference type="CDD" id="cd13960">
    <property type="entry name" value="PT_UbiA_HPT1"/>
    <property type="match status" value="1"/>
</dbReference>
<name>A0AAD8MNI0_9APIA</name>
<dbReference type="Gene3D" id="1.10.357.140">
    <property type="entry name" value="UbiA prenyltransferase"/>
    <property type="match status" value="1"/>
</dbReference>
<comment type="caution">
    <text evidence="8">The sequence shown here is derived from an EMBL/GenBank/DDBJ whole genome shotgun (WGS) entry which is preliminary data.</text>
</comment>
<accession>A0AAD8MNI0</accession>
<feature type="transmembrane region" description="Helical" evidence="7">
    <location>
        <begin position="238"/>
        <end position="265"/>
    </location>
</feature>
<evidence type="ECO:0000256" key="4">
    <source>
        <dbReference type="ARBA" id="ARBA00022692"/>
    </source>
</evidence>
<protein>
    <submittedName>
        <fullName evidence="8">Homogentisate phytyltransferase</fullName>
    </submittedName>
</protein>
<dbReference type="GO" id="GO:0004659">
    <property type="term" value="F:prenyltransferase activity"/>
    <property type="evidence" value="ECO:0007669"/>
    <property type="project" value="InterPro"/>
</dbReference>
<keyword evidence="3" id="KW-0808">Transferase</keyword>
<keyword evidence="5 7" id="KW-1133">Transmembrane helix</keyword>
<dbReference type="FunFam" id="1.10.357.140:FF:000011">
    <property type="entry name" value="Homogentisate phytyltransferase 1"/>
    <property type="match status" value="1"/>
</dbReference>
<feature type="transmembrane region" description="Helical" evidence="7">
    <location>
        <begin position="285"/>
        <end position="303"/>
    </location>
</feature>
<keyword evidence="4 7" id="KW-0812">Transmembrane</keyword>
<evidence type="ECO:0000313" key="8">
    <source>
        <dbReference type="EMBL" id="KAK1378318.1"/>
    </source>
</evidence>
<dbReference type="EMBL" id="JAUIZM010000006">
    <property type="protein sequence ID" value="KAK1378318.1"/>
    <property type="molecule type" value="Genomic_DNA"/>
</dbReference>
<evidence type="ECO:0000256" key="2">
    <source>
        <dbReference type="ARBA" id="ARBA00005985"/>
    </source>
</evidence>
<feature type="transmembrane region" description="Helical" evidence="7">
    <location>
        <begin position="153"/>
        <end position="173"/>
    </location>
</feature>
<dbReference type="Pfam" id="PF01040">
    <property type="entry name" value="UbiA"/>
    <property type="match status" value="1"/>
</dbReference>
<reference evidence="8" key="1">
    <citation type="submission" date="2023-02" db="EMBL/GenBank/DDBJ databases">
        <title>Genome of toxic invasive species Heracleum sosnowskyi carries increased number of genes despite the absence of recent whole-genome duplications.</title>
        <authorList>
            <person name="Schelkunov M."/>
            <person name="Shtratnikova V."/>
            <person name="Makarenko M."/>
            <person name="Klepikova A."/>
            <person name="Omelchenko D."/>
            <person name="Novikova G."/>
            <person name="Obukhova E."/>
            <person name="Bogdanov V."/>
            <person name="Penin A."/>
            <person name="Logacheva M."/>
        </authorList>
    </citation>
    <scope>NUCLEOTIDE SEQUENCE</scope>
    <source>
        <strain evidence="8">Hsosn_3</strain>
        <tissue evidence="8">Leaf</tissue>
    </source>
</reference>
<dbReference type="InterPro" id="IPR044502">
    <property type="entry name" value="AtHST-like"/>
</dbReference>
<organism evidence="8 9">
    <name type="scientific">Heracleum sosnowskyi</name>
    <dbReference type="NCBI Taxonomy" id="360622"/>
    <lineage>
        <taxon>Eukaryota</taxon>
        <taxon>Viridiplantae</taxon>
        <taxon>Streptophyta</taxon>
        <taxon>Embryophyta</taxon>
        <taxon>Tracheophyta</taxon>
        <taxon>Spermatophyta</taxon>
        <taxon>Magnoliopsida</taxon>
        <taxon>eudicotyledons</taxon>
        <taxon>Gunneridae</taxon>
        <taxon>Pentapetalae</taxon>
        <taxon>asterids</taxon>
        <taxon>campanulids</taxon>
        <taxon>Apiales</taxon>
        <taxon>Apiaceae</taxon>
        <taxon>Apioideae</taxon>
        <taxon>apioid superclade</taxon>
        <taxon>Tordylieae</taxon>
        <taxon>Tordyliinae</taxon>
        <taxon>Heracleum</taxon>
    </lineage>
</organism>
<feature type="transmembrane region" description="Helical" evidence="7">
    <location>
        <begin position="362"/>
        <end position="380"/>
    </location>
</feature>
<evidence type="ECO:0000256" key="1">
    <source>
        <dbReference type="ARBA" id="ARBA00004508"/>
    </source>
</evidence>
<dbReference type="GO" id="GO:0031969">
    <property type="term" value="C:chloroplast membrane"/>
    <property type="evidence" value="ECO:0007669"/>
    <property type="project" value="UniProtKB-SubCell"/>
</dbReference>
<gene>
    <name evidence="8" type="ORF">POM88_025062</name>
</gene>
<comment type="similarity">
    <text evidence="2">Belongs to the UbiA prenyltransferase family.</text>
</comment>
<dbReference type="InterPro" id="IPR044878">
    <property type="entry name" value="UbiA_sf"/>
</dbReference>
<sequence length="441" mass="48614">MWAGVGKVIINSTILPSNEKLKSRAYLDSRDSTHRDHKQAMAQTIMHSRLSSGFLHLQRETGFRTLPTQRRHAKVLNGDPEFAFRVVSCDKNLHSTKNFSSSCEKPITTHTNKLLHTISATSDGEAIIQPKDDYEAPWQNTVRRKWDAFCTFGRPYSAICTIIGISSVSLLPLTSVKDFSAPYFVGLLQALIPFLCANIYTSGINQLVDVDIDKINKPYLPLVSGEFSMGEGRAIVSALAFMCLAVGILSHSAPLFVGVLVYFLIGTAYSVELPLLRWKTKPAMAAFSMAGLMGLTIQPAVFYHIQNALGKPMVFSRTVAFATIFFSVFAAVLGAIKDVPDVEGDTAFGNRTFSVRYGQEKVFSVCLNILLLAYGSAVVVGASSSFLLCKIVSVIGHTTLASLLLLRAKSTNPKDPESTQSFYMFLFKLLYAEYVLIHFMR</sequence>
<keyword evidence="9" id="KW-1185">Reference proteome</keyword>
<feature type="transmembrane region" description="Helical" evidence="7">
    <location>
        <begin position="179"/>
        <end position="200"/>
    </location>
</feature>
<evidence type="ECO:0000256" key="3">
    <source>
        <dbReference type="ARBA" id="ARBA00022679"/>
    </source>
</evidence>
<evidence type="ECO:0000256" key="7">
    <source>
        <dbReference type="SAM" id="Phobius"/>
    </source>
</evidence>
<comment type="subcellular location">
    <subcellularLocation>
        <location evidence="1">Plastid</location>
        <location evidence="1">Chloroplast membrane</location>
        <topology evidence="1">Multi-pass membrane protein</topology>
    </subcellularLocation>
</comment>
<evidence type="ECO:0000313" key="9">
    <source>
        <dbReference type="Proteomes" id="UP001237642"/>
    </source>
</evidence>